<dbReference type="EMBL" id="WOCE01000024">
    <property type="protein sequence ID" value="KAE9586301.1"/>
    <property type="molecule type" value="Genomic_DNA"/>
</dbReference>
<dbReference type="Proteomes" id="UP000447434">
    <property type="component" value="Chromosome 24"/>
</dbReference>
<organism evidence="1 2">
    <name type="scientific">Lupinus albus</name>
    <name type="common">White lupine</name>
    <name type="synonym">Lupinus termis</name>
    <dbReference type="NCBI Taxonomy" id="3870"/>
    <lineage>
        <taxon>Eukaryota</taxon>
        <taxon>Viridiplantae</taxon>
        <taxon>Streptophyta</taxon>
        <taxon>Embryophyta</taxon>
        <taxon>Tracheophyta</taxon>
        <taxon>Spermatophyta</taxon>
        <taxon>Magnoliopsida</taxon>
        <taxon>eudicotyledons</taxon>
        <taxon>Gunneridae</taxon>
        <taxon>Pentapetalae</taxon>
        <taxon>rosids</taxon>
        <taxon>fabids</taxon>
        <taxon>Fabales</taxon>
        <taxon>Fabaceae</taxon>
        <taxon>Papilionoideae</taxon>
        <taxon>50 kb inversion clade</taxon>
        <taxon>genistoids sensu lato</taxon>
        <taxon>core genistoids</taxon>
        <taxon>Genisteae</taxon>
        <taxon>Lupinus</taxon>
    </lineage>
</organism>
<keyword evidence="2" id="KW-1185">Reference proteome</keyword>
<name>A0A6A4NC69_LUPAL</name>
<evidence type="ECO:0000313" key="1">
    <source>
        <dbReference type="EMBL" id="KAE9586301.1"/>
    </source>
</evidence>
<accession>A0A6A4NC69</accession>
<proteinExistence type="predicted"/>
<sequence>MDALDIEKWRFASNKREFNVISIIFCQEPTSSNKWTRYII</sequence>
<reference evidence="2" key="1">
    <citation type="journal article" date="2020" name="Nat. Commun.">
        <title>Genome sequence of the cluster root forming white lupin.</title>
        <authorList>
            <person name="Hufnagel B."/>
            <person name="Marques A."/>
            <person name="Soriano A."/>
            <person name="Marques L."/>
            <person name="Divol F."/>
            <person name="Doumas P."/>
            <person name="Sallet E."/>
            <person name="Mancinotti D."/>
            <person name="Carrere S."/>
            <person name="Marande W."/>
            <person name="Arribat S."/>
            <person name="Keller J."/>
            <person name="Huneau C."/>
            <person name="Blein T."/>
            <person name="Aime D."/>
            <person name="Laguerre M."/>
            <person name="Taylor J."/>
            <person name="Schubert V."/>
            <person name="Nelson M."/>
            <person name="Geu-Flores F."/>
            <person name="Crespi M."/>
            <person name="Gallardo-Guerrero K."/>
            <person name="Delaux P.-M."/>
            <person name="Salse J."/>
            <person name="Berges H."/>
            <person name="Guyot R."/>
            <person name="Gouzy J."/>
            <person name="Peret B."/>
        </authorList>
    </citation>
    <scope>NUCLEOTIDE SEQUENCE [LARGE SCALE GENOMIC DNA]</scope>
    <source>
        <strain evidence="2">cv. Amiga</strain>
    </source>
</reference>
<dbReference type="AlphaFoldDB" id="A0A6A4NC69"/>
<protein>
    <submittedName>
        <fullName evidence="1">Uncharacterized protein</fullName>
    </submittedName>
</protein>
<gene>
    <name evidence="1" type="ORF">Lalb_Chr24g0400361</name>
</gene>
<evidence type="ECO:0000313" key="2">
    <source>
        <dbReference type="Proteomes" id="UP000447434"/>
    </source>
</evidence>
<comment type="caution">
    <text evidence="1">The sequence shown here is derived from an EMBL/GenBank/DDBJ whole genome shotgun (WGS) entry which is preliminary data.</text>
</comment>